<gene>
    <name evidence="1" type="ORF">NEZAVI_LOCUS735</name>
</gene>
<evidence type="ECO:0000313" key="1">
    <source>
        <dbReference type="EMBL" id="CAH1389310.1"/>
    </source>
</evidence>
<accession>A0A9P0H144</accession>
<sequence length="88" mass="9781">MSSLAIPSRANGITSLPYRKRTIEGSRLANHLVFQQDSSPAHKANSTQPWLQKNISEFISDSYGPCKRTFQSSSLTLMGPQEARISTR</sequence>
<dbReference type="AlphaFoldDB" id="A0A9P0H144"/>
<proteinExistence type="predicted"/>
<reference evidence="1" key="1">
    <citation type="submission" date="2022-01" db="EMBL/GenBank/DDBJ databases">
        <authorList>
            <person name="King R."/>
        </authorList>
    </citation>
    <scope>NUCLEOTIDE SEQUENCE</scope>
</reference>
<evidence type="ECO:0000313" key="2">
    <source>
        <dbReference type="Proteomes" id="UP001152798"/>
    </source>
</evidence>
<dbReference type="OrthoDB" id="6618313at2759"/>
<name>A0A9P0H144_NEZVI</name>
<dbReference type="EMBL" id="OV725077">
    <property type="protein sequence ID" value="CAH1389310.1"/>
    <property type="molecule type" value="Genomic_DNA"/>
</dbReference>
<keyword evidence="2" id="KW-1185">Reference proteome</keyword>
<organism evidence="1 2">
    <name type="scientific">Nezara viridula</name>
    <name type="common">Southern green stink bug</name>
    <name type="synonym">Cimex viridulus</name>
    <dbReference type="NCBI Taxonomy" id="85310"/>
    <lineage>
        <taxon>Eukaryota</taxon>
        <taxon>Metazoa</taxon>
        <taxon>Ecdysozoa</taxon>
        <taxon>Arthropoda</taxon>
        <taxon>Hexapoda</taxon>
        <taxon>Insecta</taxon>
        <taxon>Pterygota</taxon>
        <taxon>Neoptera</taxon>
        <taxon>Paraneoptera</taxon>
        <taxon>Hemiptera</taxon>
        <taxon>Heteroptera</taxon>
        <taxon>Panheteroptera</taxon>
        <taxon>Pentatomomorpha</taxon>
        <taxon>Pentatomoidea</taxon>
        <taxon>Pentatomidae</taxon>
        <taxon>Pentatominae</taxon>
        <taxon>Nezara</taxon>
    </lineage>
</organism>
<dbReference type="Proteomes" id="UP001152798">
    <property type="component" value="Chromosome 1"/>
</dbReference>
<protein>
    <submittedName>
        <fullName evidence="1">Uncharacterized protein</fullName>
    </submittedName>
</protein>